<dbReference type="OrthoDB" id="2398277at2759"/>
<evidence type="ECO:0000313" key="3">
    <source>
        <dbReference type="Proteomes" id="UP000266861"/>
    </source>
</evidence>
<sequence>MKEKMNANEKIQFLEEEFNEEEEEGEEEDEEGEEGEEGEKEITQEVTEEIKGSGEDEEGEVLATGFAIR</sequence>
<feature type="compositionally biased region" description="Acidic residues" evidence="1">
    <location>
        <begin position="14"/>
        <end position="39"/>
    </location>
</feature>
<name>A0A397JLB9_9GLOM</name>
<evidence type="ECO:0000313" key="2">
    <source>
        <dbReference type="EMBL" id="RHZ89155.1"/>
    </source>
</evidence>
<dbReference type="EMBL" id="PQFF01000016">
    <property type="protein sequence ID" value="RHZ89155.1"/>
    <property type="molecule type" value="Genomic_DNA"/>
</dbReference>
<dbReference type="Proteomes" id="UP000266861">
    <property type="component" value="Unassembled WGS sequence"/>
</dbReference>
<accession>A0A397JLB9</accession>
<feature type="region of interest" description="Disordered" evidence="1">
    <location>
        <begin position="1"/>
        <end position="69"/>
    </location>
</feature>
<feature type="compositionally biased region" description="Basic and acidic residues" evidence="1">
    <location>
        <begin position="40"/>
        <end position="54"/>
    </location>
</feature>
<evidence type="ECO:0000256" key="1">
    <source>
        <dbReference type="SAM" id="MobiDB-lite"/>
    </source>
</evidence>
<protein>
    <submittedName>
        <fullName evidence="2">Uncharacterized protein</fullName>
    </submittedName>
</protein>
<dbReference type="AlphaFoldDB" id="A0A397JLB9"/>
<keyword evidence="3" id="KW-1185">Reference proteome</keyword>
<organism evidence="2 3">
    <name type="scientific">Diversispora epigaea</name>
    <dbReference type="NCBI Taxonomy" id="1348612"/>
    <lineage>
        <taxon>Eukaryota</taxon>
        <taxon>Fungi</taxon>
        <taxon>Fungi incertae sedis</taxon>
        <taxon>Mucoromycota</taxon>
        <taxon>Glomeromycotina</taxon>
        <taxon>Glomeromycetes</taxon>
        <taxon>Diversisporales</taxon>
        <taxon>Diversisporaceae</taxon>
        <taxon>Diversispora</taxon>
    </lineage>
</organism>
<comment type="caution">
    <text evidence="2">The sequence shown here is derived from an EMBL/GenBank/DDBJ whole genome shotgun (WGS) entry which is preliminary data.</text>
</comment>
<reference evidence="2 3" key="1">
    <citation type="submission" date="2018-08" db="EMBL/GenBank/DDBJ databases">
        <title>Genome and evolution of the arbuscular mycorrhizal fungus Diversispora epigaea (formerly Glomus versiforme) and its bacterial endosymbionts.</title>
        <authorList>
            <person name="Sun X."/>
            <person name="Fei Z."/>
            <person name="Harrison M."/>
        </authorList>
    </citation>
    <scope>NUCLEOTIDE SEQUENCE [LARGE SCALE GENOMIC DNA]</scope>
    <source>
        <strain evidence="2 3">IT104</strain>
    </source>
</reference>
<proteinExistence type="predicted"/>
<gene>
    <name evidence="2" type="ORF">Glove_18g87</name>
</gene>